<dbReference type="CDD" id="cd03801">
    <property type="entry name" value="GT4_PimA-like"/>
    <property type="match status" value="1"/>
</dbReference>
<accession>A0A073B383</accession>
<dbReference type="EMBL" id="JNVU01000003">
    <property type="protein sequence ID" value="KEI46070.1"/>
    <property type="molecule type" value="Genomic_DNA"/>
</dbReference>
<evidence type="ECO:0000259" key="4">
    <source>
        <dbReference type="Pfam" id="PF13439"/>
    </source>
</evidence>
<organism evidence="5 6">
    <name type="scientific">Saccharopolyspora rectivirgula</name>
    <dbReference type="NCBI Taxonomy" id="28042"/>
    <lineage>
        <taxon>Bacteria</taxon>
        <taxon>Bacillati</taxon>
        <taxon>Actinomycetota</taxon>
        <taxon>Actinomycetes</taxon>
        <taxon>Pseudonocardiales</taxon>
        <taxon>Pseudonocardiaceae</taxon>
        <taxon>Saccharopolyspora</taxon>
    </lineage>
</organism>
<gene>
    <name evidence="5" type="ORF">GU90_00770</name>
</gene>
<evidence type="ECO:0000256" key="2">
    <source>
        <dbReference type="ARBA" id="ARBA00022679"/>
    </source>
</evidence>
<dbReference type="Proteomes" id="UP000031419">
    <property type="component" value="Unassembled WGS sequence"/>
</dbReference>
<dbReference type="PANTHER" id="PTHR46401:SF2">
    <property type="entry name" value="GLYCOSYLTRANSFERASE WBBK-RELATED"/>
    <property type="match status" value="1"/>
</dbReference>
<evidence type="ECO:0000313" key="6">
    <source>
        <dbReference type="Proteomes" id="UP000031419"/>
    </source>
</evidence>
<evidence type="ECO:0000313" key="5">
    <source>
        <dbReference type="EMBL" id="KEI46070.1"/>
    </source>
</evidence>
<dbReference type="Pfam" id="PF00534">
    <property type="entry name" value="Glycos_transf_1"/>
    <property type="match status" value="1"/>
</dbReference>
<dbReference type="InterPro" id="IPR028098">
    <property type="entry name" value="Glyco_trans_4-like_N"/>
</dbReference>
<dbReference type="GO" id="GO:0016757">
    <property type="term" value="F:glycosyltransferase activity"/>
    <property type="evidence" value="ECO:0007669"/>
    <property type="project" value="UniProtKB-KW"/>
</dbReference>
<name>A0A073B383_9PSEU</name>
<dbReference type="RefSeq" id="WP_029721811.1">
    <property type="nucleotide sequence ID" value="NZ_JNVU01000003.1"/>
</dbReference>
<proteinExistence type="predicted"/>
<dbReference type="GO" id="GO:0009103">
    <property type="term" value="P:lipopolysaccharide biosynthetic process"/>
    <property type="evidence" value="ECO:0007669"/>
    <property type="project" value="TreeGrafter"/>
</dbReference>
<comment type="caution">
    <text evidence="5">The sequence shown here is derived from an EMBL/GenBank/DDBJ whole genome shotgun (WGS) entry which is preliminary data.</text>
</comment>
<evidence type="ECO:0000259" key="3">
    <source>
        <dbReference type="Pfam" id="PF00534"/>
    </source>
</evidence>
<feature type="domain" description="Glycosyl transferase family 1" evidence="3">
    <location>
        <begin position="224"/>
        <end position="384"/>
    </location>
</feature>
<sequence>MRIALLSYRSKPHCGGQGVYVRHLSRGLAELGHHVEVFSGQPYPELDSGVDLTPVPSLNLYDDADPFRTPHWSELRDYIDLLEVCTMWTAGFPEPLTFSLRAARLLRARSHEFDVVHDNQCLGYGLLALQKAGIPLVATIHHPITHDRRVELQAARTGFKRFGVRRWYGFVRMQARVARRIPDLLTVSETSAADICRDFGVRPEQLTTVPLGVDTEVFKPPTAPRVPGRIVAMASADSPMKGIGTLLEAVAKLRTEREVELVLVAKPTPGGPTERLIDELAIGDVVRTTSGLTDAELAELMGSAEVACVPSLYEGFSLPTVEFMACGTPLVVSRAGAIPEVAGPDGECADLVPPGDKEALAKALAELLDSPERRQRLGDNGRRRVLAKFSWRSVAAATVDCYAEAIARNSRAGKGVARC</sequence>
<feature type="domain" description="Glycosyltransferase subfamily 4-like N-terminal" evidence="4">
    <location>
        <begin position="15"/>
        <end position="216"/>
    </location>
</feature>
<keyword evidence="6" id="KW-1185">Reference proteome</keyword>
<dbReference type="Gene3D" id="3.40.50.2000">
    <property type="entry name" value="Glycogen Phosphorylase B"/>
    <property type="match status" value="2"/>
</dbReference>
<keyword evidence="1" id="KW-0328">Glycosyltransferase</keyword>
<evidence type="ECO:0000256" key="1">
    <source>
        <dbReference type="ARBA" id="ARBA00022676"/>
    </source>
</evidence>
<dbReference type="AlphaFoldDB" id="A0A073B383"/>
<dbReference type="OrthoDB" id="8555507at2"/>
<dbReference type="InterPro" id="IPR001296">
    <property type="entry name" value="Glyco_trans_1"/>
</dbReference>
<dbReference type="Pfam" id="PF13439">
    <property type="entry name" value="Glyco_transf_4"/>
    <property type="match status" value="1"/>
</dbReference>
<protein>
    <submittedName>
        <fullName evidence="5">Glycosyl transferase family 1</fullName>
    </submittedName>
</protein>
<dbReference type="eggNOG" id="COG0438">
    <property type="taxonomic scope" value="Bacteria"/>
</dbReference>
<reference evidence="5 6" key="1">
    <citation type="submission" date="2014-06" db="EMBL/GenBank/DDBJ databases">
        <title>Saccharopolyspora rectivirgula DSM-43113 Genome sequencing.</title>
        <authorList>
            <person name="Barrera C."/>
            <person name="Millon L."/>
            <person name="Rognon B."/>
            <person name="Zaugg C."/>
            <person name="Monod M."/>
        </authorList>
    </citation>
    <scope>NUCLEOTIDE SEQUENCE [LARGE SCALE GENOMIC DNA]</scope>
    <source>
        <strain evidence="5 6">DSM 43113</strain>
    </source>
</reference>
<dbReference type="STRING" id="28042.GU90_00770"/>
<dbReference type="SUPFAM" id="SSF53756">
    <property type="entry name" value="UDP-Glycosyltransferase/glycogen phosphorylase"/>
    <property type="match status" value="1"/>
</dbReference>
<keyword evidence="2 5" id="KW-0808">Transferase</keyword>
<dbReference type="PANTHER" id="PTHR46401">
    <property type="entry name" value="GLYCOSYLTRANSFERASE WBBK-RELATED"/>
    <property type="match status" value="1"/>
</dbReference>